<dbReference type="CDD" id="cd02696">
    <property type="entry name" value="MurNAc-LAA"/>
    <property type="match status" value="1"/>
</dbReference>
<dbReference type="GO" id="GO:0008745">
    <property type="term" value="F:N-acetylmuramoyl-L-alanine amidase activity"/>
    <property type="evidence" value="ECO:0007669"/>
    <property type="project" value="InterPro"/>
</dbReference>
<evidence type="ECO:0000256" key="4">
    <source>
        <dbReference type="SAM" id="SignalP"/>
    </source>
</evidence>
<dbReference type="RefSeq" id="WP_012960556.1">
    <property type="nucleotide sequence ID" value="NC_013791.2"/>
</dbReference>
<evidence type="ECO:0000256" key="2">
    <source>
        <dbReference type="ARBA" id="ARBA00022801"/>
    </source>
</evidence>
<dbReference type="InterPro" id="IPR050695">
    <property type="entry name" value="N-acetylmuramoyl_amidase_3"/>
</dbReference>
<dbReference type="InterPro" id="IPR001119">
    <property type="entry name" value="SLH_dom"/>
</dbReference>
<dbReference type="PROSITE" id="PS51272">
    <property type="entry name" value="SLH"/>
    <property type="match status" value="3"/>
</dbReference>
<keyword evidence="8" id="KW-1185">Reference proteome</keyword>
<keyword evidence="3" id="KW-0961">Cell wall biogenesis/degradation</keyword>
<dbReference type="Pfam" id="PF01520">
    <property type="entry name" value="Amidase_3"/>
    <property type="match status" value="1"/>
</dbReference>
<dbReference type="AlphaFoldDB" id="D3FZP1"/>
<sequence length="469" mass="50569">MRKLTLMLLIFSMIASSFVLDTRVAEASAPFSDMPNTGHATIERLVKDGILVGNPDGTLRPHQEVTRAEAVTMIGRALKLNGTQRATKFSDVPANHYASGYIATGTERELISGTSATTFSPSNTVTRAQMAVFLQRAFNLSETRTDVIYRDVNQSTFGASSINAITTARISAGYPDGSFKPNSGTTRLEYILFLGRALYDDMKLAEYKPNSDVLDQFATKAVVYNAPSGLNVRSGPGTEHPSIGRIANGTEVNYYNVIGNWAAFTYNGDIAYVSLSYLRTPSTGGSGSLAGKTIVVDAGHGGHDPGAVASSNGLREKDFNLAVALKLQRRLEAAGARVIMTRTTDVFLTLTERANIANRNSADAFISIHANAGPSSANGSETFWNRNHASADSKRLAENIQSEMIAKLNTRNRGVKEGNFTVIQTSRMASVLVEVGFLSNAEEARKLASNSFQEDAAEAIFQGTVKYFR</sequence>
<dbReference type="HOGENOM" id="CLU_029344_0_0_9"/>
<name>D3FZP1_ALKPO</name>
<evidence type="ECO:0000256" key="1">
    <source>
        <dbReference type="ARBA" id="ARBA00022729"/>
    </source>
</evidence>
<dbReference type="SMART" id="SM00646">
    <property type="entry name" value="Ami_3"/>
    <property type="match status" value="1"/>
</dbReference>
<keyword evidence="1 4" id="KW-0732">Signal</keyword>
<dbReference type="GO" id="GO:0071555">
    <property type="term" value="P:cell wall organization"/>
    <property type="evidence" value="ECO:0007669"/>
    <property type="project" value="UniProtKB-KW"/>
</dbReference>
<protein>
    <submittedName>
        <fullName evidence="7">N-acetylmuramoyl-L-alanine amidase containing SLH domains</fullName>
    </submittedName>
</protein>
<dbReference type="eggNOG" id="COG3103">
    <property type="taxonomic scope" value="Bacteria"/>
</dbReference>
<dbReference type="KEGG" id="bpf:BpOF4_06105"/>
<dbReference type="PANTHER" id="PTHR30404">
    <property type="entry name" value="N-ACETYLMURAMOYL-L-ALANINE AMIDASE"/>
    <property type="match status" value="1"/>
</dbReference>
<dbReference type="Gene3D" id="3.40.630.40">
    <property type="entry name" value="Zn-dependent exopeptidases"/>
    <property type="match status" value="1"/>
</dbReference>
<dbReference type="EMBL" id="CP001878">
    <property type="protein sequence ID" value="ADC49283.1"/>
    <property type="molecule type" value="Genomic_DNA"/>
</dbReference>
<dbReference type="PROSITE" id="PS51781">
    <property type="entry name" value="SH3B"/>
    <property type="match status" value="1"/>
</dbReference>
<organism evidence="7 8">
    <name type="scientific">Alkalihalophilus pseudofirmus (strain ATCC BAA-2126 / JCM 17055 / OF4)</name>
    <name type="common">Bacillus pseudofirmus</name>
    <dbReference type="NCBI Taxonomy" id="398511"/>
    <lineage>
        <taxon>Bacteria</taxon>
        <taxon>Bacillati</taxon>
        <taxon>Bacillota</taxon>
        <taxon>Bacilli</taxon>
        <taxon>Bacillales</taxon>
        <taxon>Bacillaceae</taxon>
        <taxon>Alkalihalophilus</taxon>
    </lineage>
</organism>
<dbReference type="Pfam" id="PF08239">
    <property type="entry name" value="SH3_3"/>
    <property type="match status" value="1"/>
</dbReference>
<evidence type="ECO:0000256" key="3">
    <source>
        <dbReference type="ARBA" id="ARBA00023316"/>
    </source>
</evidence>
<dbReference type="GO" id="GO:0009253">
    <property type="term" value="P:peptidoglycan catabolic process"/>
    <property type="evidence" value="ECO:0007669"/>
    <property type="project" value="InterPro"/>
</dbReference>
<feature type="chain" id="PRO_5038695468" evidence="4">
    <location>
        <begin position="22"/>
        <end position="469"/>
    </location>
</feature>
<dbReference type="InterPro" id="IPR003646">
    <property type="entry name" value="SH3-like_bac-type"/>
</dbReference>
<proteinExistence type="predicted"/>
<dbReference type="Proteomes" id="UP000001544">
    <property type="component" value="Chromosome"/>
</dbReference>
<evidence type="ECO:0000313" key="8">
    <source>
        <dbReference type="Proteomes" id="UP000001544"/>
    </source>
</evidence>
<dbReference type="eggNOG" id="COG0860">
    <property type="taxonomic scope" value="Bacteria"/>
</dbReference>
<accession>D3FZP1</accession>
<gene>
    <name evidence="7" type="primary">lytC</name>
    <name evidence="7" type="ordered locus">BpOF4_06105</name>
</gene>
<feature type="domain" description="SLH" evidence="5">
    <location>
        <begin position="149"/>
        <end position="208"/>
    </location>
</feature>
<dbReference type="Pfam" id="PF00395">
    <property type="entry name" value="SLH"/>
    <property type="match status" value="3"/>
</dbReference>
<dbReference type="InterPro" id="IPR002508">
    <property type="entry name" value="MurNAc-LAA_cat"/>
</dbReference>
<dbReference type="PANTHER" id="PTHR30404:SF0">
    <property type="entry name" value="N-ACETYLMURAMOYL-L-ALANINE AMIDASE AMIC"/>
    <property type="match status" value="1"/>
</dbReference>
<evidence type="ECO:0000259" key="6">
    <source>
        <dbReference type="PROSITE" id="PS51781"/>
    </source>
</evidence>
<feature type="domain" description="SLH" evidence="5">
    <location>
        <begin position="85"/>
        <end position="148"/>
    </location>
</feature>
<dbReference type="SUPFAM" id="SSF53187">
    <property type="entry name" value="Zn-dependent exopeptidases"/>
    <property type="match status" value="1"/>
</dbReference>
<dbReference type="GO" id="GO:0030288">
    <property type="term" value="C:outer membrane-bounded periplasmic space"/>
    <property type="evidence" value="ECO:0007669"/>
    <property type="project" value="TreeGrafter"/>
</dbReference>
<keyword evidence="2" id="KW-0378">Hydrolase</keyword>
<dbReference type="SMART" id="SM00287">
    <property type="entry name" value="SH3b"/>
    <property type="match status" value="1"/>
</dbReference>
<dbReference type="Gene3D" id="2.30.30.40">
    <property type="entry name" value="SH3 Domains"/>
    <property type="match status" value="1"/>
</dbReference>
<dbReference type="STRING" id="398511.BpOF4_06105"/>
<reference evidence="7 8" key="1">
    <citation type="journal article" date="2011" name="Environ. Microbiol.">
        <title>Genome of alkaliphilic Bacillus pseudofirmus OF4 reveals adaptations that support the ability to grow in an external pH range from 7.5 to 11.4.</title>
        <authorList>
            <person name="Janto B."/>
            <person name="Ahmed A."/>
            <person name="Ito M."/>
            <person name="Liu J."/>
            <person name="Hicks D.B."/>
            <person name="Pagni S."/>
            <person name="Fackelmayer O.J."/>
            <person name="Smith T.A."/>
            <person name="Earl J."/>
            <person name="Elbourne L.D."/>
            <person name="Hassan K."/>
            <person name="Paulsen I.T."/>
            <person name="Kolsto A.B."/>
            <person name="Tourasse N.J."/>
            <person name="Ehrlich G.D."/>
            <person name="Boissy R."/>
            <person name="Ivey D.M."/>
            <person name="Li G."/>
            <person name="Xue Y."/>
            <person name="Ma Y."/>
            <person name="Hu F.Z."/>
            <person name="Krulwich T.A."/>
        </authorList>
    </citation>
    <scope>NUCLEOTIDE SEQUENCE [LARGE SCALE GENOMIC DNA]</scope>
    <source>
        <strain evidence="8">ATCC BAA-2126 / JCM 17055 / OF4</strain>
    </source>
</reference>
<feature type="domain" description="SLH" evidence="5">
    <location>
        <begin position="25"/>
        <end position="84"/>
    </location>
</feature>
<evidence type="ECO:0000313" key="7">
    <source>
        <dbReference type="EMBL" id="ADC49283.1"/>
    </source>
</evidence>
<feature type="domain" description="SH3b" evidence="6">
    <location>
        <begin position="218"/>
        <end position="282"/>
    </location>
</feature>
<evidence type="ECO:0000259" key="5">
    <source>
        <dbReference type="PROSITE" id="PS51272"/>
    </source>
</evidence>
<feature type="signal peptide" evidence="4">
    <location>
        <begin position="1"/>
        <end position="21"/>
    </location>
</feature>